<feature type="transmembrane region" description="Helical" evidence="7">
    <location>
        <begin position="102"/>
        <end position="120"/>
    </location>
</feature>
<evidence type="ECO:0000313" key="10">
    <source>
        <dbReference type="Proteomes" id="UP000031386"/>
    </source>
</evidence>
<evidence type="ECO:0000256" key="3">
    <source>
        <dbReference type="ARBA" id="ARBA00022475"/>
    </source>
</evidence>
<gene>
    <name evidence="9" type="ORF">NM222_02210</name>
    <name evidence="8" type="ORF">NW74_05650</name>
</gene>
<dbReference type="InterPro" id="IPR036259">
    <property type="entry name" value="MFS_trans_sf"/>
</dbReference>
<evidence type="ECO:0000256" key="1">
    <source>
        <dbReference type="ARBA" id="ARBA00004651"/>
    </source>
</evidence>
<evidence type="ECO:0000313" key="9">
    <source>
        <dbReference type="EMBL" id="WBB31307.1"/>
    </source>
</evidence>
<feature type="transmembrane region" description="Helical" evidence="7">
    <location>
        <begin position="41"/>
        <end position="65"/>
    </location>
</feature>
<dbReference type="SUPFAM" id="SSF103473">
    <property type="entry name" value="MFS general substrate transporter"/>
    <property type="match status" value="1"/>
</dbReference>
<dbReference type="RefSeq" id="WP_004833057.1">
    <property type="nucleotide sequence ID" value="NZ_BHYQ01000003.1"/>
</dbReference>
<comment type="subcellular location">
    <subcellularLocation>
        <location evidence="1">Cell membrane</location>
        <topology evidence="1">Multi-pass membrane protein</topology>
    </subcellularLocation>
</comment>
<reference evidence="9" key="2">
    <citation type="submission" date="2022-07" db="EMBL/GenBank/DDBJ databases">
        <title>Parvimonas micra travels from the subgingival sulcus of the human oral cavity to the colorectal adenocarcinoma.</title>
        <authorList>
            <person name="Conde-Perez K."/>
            <person name="Buetas E."/>
            <person name="Aja-Macaya P."/>
            <person name="Martin-De Arribas E."/>
            <person name="Iglesias-Corras I."/>
            <person name="Trigo-Tasende N."/>
            <person name="Nasser-Ali M."/>
            <person name="Estevez L.S."/>
            <person name="Rumbo-Feal S."/>
            <person name="Otero-Alen B."/>
            <person name="Noguera J.F."/>
            <person name="Concha A."/>
            <person name="Pardinas-Lopez S."/>
            <person name="Carda-Dieguez M."/>
            <person name="Gomez-Randulfe I."/>
            <person name="Martinez-Lago N."/>
            <person name="Ladra S."/>
            <person name="Aparicio L.A."/>
            <person name="Bou G."/>
            <person name="Mira A."/>
            <person name="Vallejo J.A."/>
            <person name="Poza M."/>
        </authorList>
    </citation>
    <scope>NUCLEOTIDE SEQUENCE</scope>
    <source>
        <strain evidence="9">PM102KC-G-1</strain>
    </source>
</reference>
<dbReference type="STRING" id="33033.NW74_05650"/>
<dbReference type="Gene3D" id="1.20.1250.20">
    <property type="entry name" value="MFS general substrate transporter like domains"/>
    <property type="match status" value="1"/>
</dbReference>
<feature type="transmembrane region" description="Helical" evidence="7">
    <location>
        <begin position="141"/>
        <end position="166"/>
    </location>
</feature>
<dbReference type="Proteomes" id="UP001210690">
    <property type="component" value="Chromosome"/>
</dbReference>
<evidence type="ECO:0008006" key="11">
    <source>
        <dbReference type="Google" id="ProtNLM"/>
    </source>
</evidence>
<feature type="transmembrane region" description="Helical" evidence="7">
    <location>
        <begin position="172"/>
        <end position="192"/>
    </location>
</feature>
<keyword evidence="5 7" id="KW-1133">Transmembrane helix</keyword>
<dbReference type="EMBL" id="CP009761">
    <property type="protein sequence ID" value="AIZ36855.1"/>
    <property type="molecule type" value="Genomic_DNA"/>
</dbReference>
<reference evidence="8 10" key="1">
    <citation type="submission" date="2014-10" db="EMBL/GenBank/DDBJ databases">
        <title>Complete genome sequence of Parvimonas micra KCOM 1535 (= ChDC B708).</title>
        <authorList>
            <person name="Kook J.-K."/>
            <person name="Park S.-N."/>
            <person name="Lim Y.K."/>
            <person name="Roh H."/>
        </authorList>
    </citation>
    <scope>NUCLEOTIDE SEQUENCE [LARGE SCALE GENOMIC DNA]</scope>
    <source>
        <strain evidence="8">KCOM 1535</strain>
        <strain evidence="10">KCOM 1535 / ChDC B708</strain>
    </source>
</reference>
<dbReference type="AlphaFoldDB" id="A0A0B4S1Z3"/>
<protein>
    <recommendedName>
        <fullName evidence="11">MFS transporter</fullName>
    </recommendedName>
</protein>
<evidence type="ECO:0000256" key="7">
    <source>
        <dbReference type="SAM" id="Phobius"/>
    </source>
</evidence>
<feature type="transmembrane region" description="Helical" evidence="7">
    <location>
        <begin position="365"/>
        <end position="387"/>
    </location>
</feature>
<dbReference type="OrthoDB" id="2293709at2"/>
<evidence type="ECO:0000256" key="6">
    <source>
        <dbReference type="ARBA" id="ARBA00023136"/>
    </source>
</evidence>
<feature type="transmembrane region" description="Helical" evidence="7">
    <location>
        <begin position="77"/>
        <end position="96"/>
    </location>
</feature>
<evidence type="ECO:0000313" key="8">
    <source>
        <dbReference type="EMBL" id="AIZ36855.1"/>
    </source>
</evidence>
<name>A0A0B4S1Z3_9FIRM</name>
<organism evidence="8 10">
    <name type="scientific">Parvimonas micra</name>
    <dbReference type="NCBI Taxonomy" id="33033"/>
    <lineage>
        <taxon>Bacteria</taxon>
        <taxon>Bacillati</taxon>
        <taxon>Bacillota</taxon>
        <taxon>Tissierellia</taxon>
        <taxon>Tissierellales</taxon>
        <taxon>Peptoniphilaceae</taxon>
        <taxon>Parvimonas</taxon>
    </lineage>
</organism>
<evidence type="ECO:0000256" key="2">
    <source>
        <dbReference type="ARBA" id="ARBA00022448"/>
    </source>
</evidence>
<dbReference type="GeneID" id="93385352"/>
<proteinExistence type="predicted"/>
<keyword evidence="4 7" id="KW-0812">Transmembrane</keyword>
<feature type="transmembrane region" description="Helical" evidence="7">
    <location>
        <begin position="237"/>
        <end position="259"/>
    </location>
</feature>
<dbReference type="PANTHER" id="PTHR43266">
    <property type="entry name" value="MACROLIDE-EFFLUX PROTEIN"/>
    <property type="match status" value="1"/>
</dbReference>
<dbReference type="GO" id="GO:0005886">
    <property type="term" value="C:plasma membrane"/>
    <property type="evidence" value="ECO:0007669"/>
    <property type="project" value="UniProtKB-SubCell"/>
</dbReference>
<feature type="transmembrane region" description="Helical" evidence="7">
    <location>
        <begin position="393"/>
        <end position="410"/>
    </location>
</feature>
<feature type="transmembrane region" description="Helical" evidence="7">
    <location>
        <begin position="12"/>
        <end position="35"/>
    </location>
</feature>
<dbReference type="KEGG" id="pmic:NW74_05650"/>
<feature type="transmembrane region" description="Helical" evidence="7">
    <location>
        <begin position="302"/>
        <end position="321"/>
    </location>
</feature>
<feature type="transmembrane region" description="Helical" evidence="7">
    <location>
        <begin position="327"/>
        <end position="353"/>
    </location>
</feature>
<dbReference type="EMBL" id="CP101412">
    <property type="protein sequence ID" value="WBB31307.1"/>
    <property type="molecule type" value="Genomic_DNA"/>
</dbReference>
<accession>A0A0B4S1Z3</accession>
<dbReference type="Proteomes" id="UP000031386">
    <property type="component" value="Chromosome"/>
</dbReference>
<evidence type="ECO:0000256" key="4">
    <source>
        <dbReference type="ARBA" id="ARBA00022692"/>
    </source>
</evidence>
<keyword evidence="3" id="KW-1003">Cell membrane</keyword>
<evidence type="ECO:0000256" key="5">
    <source>
        <dbReference type="ARBA" id="ARBA00022989"/>
    </source>
</evidence>
<dbReference type="PANTHER" id="PTHR43266:SF2">
    <property type="entry name" value="MAJOR FACILITATOR SUPERFAMILY (MFS) PROFILE DOMAIN-CONTAINING PROTEIN"/>
    <property type="match status" value="1"/>
</dbReference>
<sequence>MNLLLKNRIYRFITYSDILSVIGDSLFYLAFLTYASTLENSAIAISIISISESLPEIFSIFTGVYADKVEDKAKADIYSNFLRMFIYFFVGFSFLIFKDLKLVIIASIFNLVSDVIGTFSDNLRFPIIYAILDKKDFDKSVGISLFCYYFFGFLAKFIGATVIVLLNYNYFVLSNINAFTFLVAGLIMVKIYRKLKIKMDRLEQTKEADEGEKISFSLKENSKLVKKLFKNENIKKSIIFSCLISAINAPVLPIVYVAISNKEFFMFGFETVKIFSILNVVVLFGVILGNLIITKDINWSKYLQKIIMFQLFCIIISFLNILFLKDIITICILLLFVSLNNGLIFPILSGVLMNNQDYGKLASTVGFLNTVETILPACYLQLILFILNINFTLSIVISAIVAIFTFIYSLKWKIKEE</sequence>
<feature type="transmembrane region" description="Helical" evidence="7">
    <location>
        <begin position="271"/>
        <end position="293"/>
    </location>
</feature>
<keyword evidence="2" id="KW-0813">Transport</keyword>
<keyword evidence="6 7" id="KW-0472">Membrane</keyword>
<keyword evidence="10" id="KW-1185">Reference proteome</keyword>